<evidence type="ECO:0008006" key="4">
    <source>
        <dbReference type="Google" id="ProtNLM"/>
    </source>
</evidence>
<dbReference type="EMBL" id="UFRQ01000003">
    <property type="protein sequence ID" value="SUT90319.1"/>
    <property type="molecule type" value="Genomic_DNA"/>
</dbReference>
<protein>
    <recommendedName>
        <fullName evidence="4">MafI family immunity protein</fullName>
    </recommendedName>
</protein>
<reference evidence="1 3" key="1">
    <citation type="submission" date="2018-06" db="EMBL/GenBank/DDBJ databases">
        <authorList>
            <consortium name="Pathogen Informatics"/>
            <person name="Doyle S."/>
        </authorList>
    </citation>
    <scope>NUCLEOTIDE SEQUENCE [LARGE SCALE GENOMIC DNA]</scope>
    <source>
        <strain evidence="1 3">NCTC10801</strain>
    </source>
</reference>
<proteinExistence type="predicted"/>
<dbReference type="Proteomes" id="UP000254649">
    <property type="component" value="Unassembled WGS sequence"/>
</dbReference>
<accession>A0A376BDL1</accession>
<organism evidence="1 3">
    <name type="scientific">[Actinobacillus] rossii</name>
    <dbReference type="NCBI Taxonomy" id="123820"/>
    <lineage>
        <taxon>Bacteria</taxon>
        <taxon>Pseudomonadati</taxon>
        <taxon>Pseudomonadota</taxon>
        <taxon>Gammaproteobacteria</taxon>
        <taxon>Pasteurellales</taxon>
        <taxon>Pasteurellaceae</taxon>
    </lineage>
</organism>
<keyword evidence="3" id="KW-1185">Reference proteome</keyword>
<evidence type="ECO:0000313" key="2">
    <source>
        <dbReference type="EMBL" id="SUT90319.1"/>
    </source>
</evidence>
<dbReference type="AlphaFoldDB" id="A0A376BDL1"/>
<gene>
    <name evidence="1" type="ORF">NCTC10801_00018</name>
    <name evidence="2" type="ORF">NCTC10801_01194</name>
</gene>
<evidence type="ECO:0000313" key="3">
    <source>
        <dbReference type="Proteomes" id="UP000254649"/>
    </source>
</evidence>
<name>A0A376BDL1_9PAST</name>
<dbReference type="InterPro" id="IPR047880">
    <property type="entry name" value="MafI-like"/>
</dbReference>
<evidence type="ECO:0000313" key="1">
    <source>
        <dbReference type="EMBL" id="SSX81782.1"/>
    </source>
</evidence>
<dbReference type="EMBL" id="UFRQ01000002">
    <property type="protein sequence ID" value="SSX81782.1"/>
    <property type="molecule type" value="Genomic_DNA"/>
</dbReference>
<dbReference type="NCBIfam" id="NF033691">
    <property type="entry name" value="immunity_MafI"/>
    <property type="match status" value="1"/>
</dbReference>
<sequence>MKEKMKNLLSLLYKKLPEEDCENAMDLINYDEYGIALELICTQLYEREISITNDAKKIIIDLIIDMELDLELADGIRVEIDGKVYNVGNYIDFCT</sequence>